<keyword evidence="6 10" id="KW-0472">Membrane</keyword>
<feature type="domain" description="C-type lectin" evidence="11">
    <location>
        <begin position="85"/>
        <end position="201"/>
    </location>
</feature>
<evidence type="ECO:0000256" key="1">
    <source>
        <dbReference type="ARBA" id="ARBA00004167"/>
    </source>
</evidence>
<dbReference type="SMART" id="SM00192">
    <property type="entry name" value="LDLa"/>
    <property type="match status" value="3"/>
</dbReference>
<dbReference type="PROSITE" id="PS50068">
    <property type="entry name" value="LDLRA_2"/>
    <property type="match status" value="3"/>
</dbReference>
<dbReference type="SUPFAM" id="SSF56436">
    <property type="entry name" value="C-type lectin-like"/>
    <property type="match status" value="1"/>
</dbReference>
<dbReference type="InterPro" id="IPR002172">
    <property type="entry name" value="LDrepeatLR_classA_rpt"/>
</dbReference>
<dbReference type="Gene3D" id="3.10.100.10">
    <property type="entry name" value="Mannose-Binding Protein A, subunit A"/>
    <property type="match status" value="1"/>
</dbReference>
<dbReference type="InterPro" id="IPR023415">
    <property type="entry name" value="LDLR_class-A_CS"/>
</dbReference>
<dbReference type="Gene3D" id="4.10.400.10">
    <property type="entry name" value="Low-density Lipoprotein Receptor"/>
    <property type="match status" value="3"/>
</dbReference>
<dbReference type="InterPro" id="IPR036055">
    <property type="entry name" value="LDL_receptor-like_sf"/>
</dbReference>
<feature type="transmembrane region" description="Helical" evidence="10">
    <location>
        <begin position="881"/>
        <end position="908"/>
    </location>
</feature>
<evidence type="ECO:0000313" key="12">
    <source>
        <dbReference type="EMBL" id="CAL4060926.1"/>
    </source>
</evidence>
<dbReference type="Pfam" id="PF00059">
    <property type="entry name" value="Lectin_C"/>
    <property type="match status" value="1"/>
</dbReference>
<dbReference type="EMBL" id="CAXKWB010000462">
    <property type="protein sequence ID" value="CAL4060926.1"/>
    <property type="molecule type" value="Genomic_DNA"/>
</dbReference>
<dbReference type="GO" id="GO:0005886">
    <property type="term" value="C:plasma membrane"/>
    <property type="evidence" value="ECO:0007669"/>
    <property type="project" value="TreeGrafter"/>
</dbReference>
<dbReference type="SUPFAM" id="SSF57424">
    <property type="entry name" value="LDL receptor-like module"/>
    <property type="match status" value="3"/>
</dbReference>
<feature type="disulfide bond" evidence="8">
    <location>
        <begin position="539"/>
        <end position="551"/>
    </location>
</feature>
<dbReference type="InterPro" id="IPR016187">
    <property type="entry name" value="CTDL_fold"/>
</dbReference>
<comment type="subcellular location">
    <subcellularLocation>
        <location evidence="2">Endomembrane system</location>
    </subcellularLocation>
    <subcellularLocation>
        <location evidence="1">Membrane</location>
        <topology evidence="1">Single-pass membrane protein</topology>
    </subcellularLocation>
</comment>
<comment type="caution">
    <text evidence="12">The sequence shown here is derived from an EMBL/GenBank/DDBJ whole genome shotgun (WGS) entry which is preliminary data.</text>
</comment>
<feature type="disulfide bond" evidence="8">
    <location>
        <begin position="558"/>
        <end position="573"/>
    </location>
</feature>
<dbReference type="InterPro" id="IPR001304">
    <property type="entry name" value="C-type_lectin-like"/>
</dbReference>
<keyword evidence="13" id="KW-1185">Reference proteome</keyword>
<evidence type="ECO:0000256" key="5">
    <source>
        <dbReference type="ARBA" id="ARBA00022989"/>
    </source>
</evidence>
<dbReference type="Proteomes" id="UP001497623">
    <property type="component" value="Unassembled WGS sequence"/>
</dbReference>
<proteinExistence type="predicted"/>
<feature type="region of interest" description="Disordered" evidence="9">
    <location>
        <begin position="394"/>
        <end position="461"/>
    </location>
</feature>
<keyword evidence="3 10" id="KW-0812">Transmembrane</keyword>
<comment type="caution">
    <text evidence="8">Lacks conserved residue(s) required for the propagation of feature annotation.</text>
</comment>
<protein>
    <recommendedName>
        <fullName evidence="11">C-type lectin domain-containing protein</fullName>
    </recommendedName>
</protein>
<keyword evidence="7 8" id="KW-1015">Disulfide bond</keyword>
<dbReference type="GO" id="GO:0016192">
    <property type="term" value="P:vesicle-mediated transport"/>
    <property type="evidence" value="ECO:0007669"/>
    <property type="project" value="UniProtKB-ARBA"/>
</dbReference>
<dbReference type="InterPro" id="IPR016186">
    <property type="entry name" value="C-type_lectin-like/link_sf"/>
</dbReference>
<dbReference type="SMART" id="SM00034">
    <property type="entry name" value="CLECT"/>
    <property type="match status" value="1"/>
</dbReference>
<dbReference type="PANTHER" id="PTHR24270:SF61">
    <property type="entry name" value="EGF-LIKE DOMAIN-CONTAINING PROTEIN"/>
    <property type="match status" value="1"/>
</dbReference>
<dbReference type="CDD" id="cd00112">
    <property type="entry name" value="LDLa"/>
    <property type="match status" value="3"/>
</dbReference>
<dbReference type="PROSITE" id="PS01209">
    <property type="entry name" value="LDLRA_1"/>
    <property type="match status" value="2"/>
</dbReference>
<dbReference type="Pfam" id="PF00057">
    <property type="entry name" value="Ldl_recept_a"/>
    <property type="match status" value="3"/>
</dbReference>
<evidence type="ECO:0000256" key="4">
    <source>
        <dbReference type="ARBA" id="ARBA00022737"/>
    </source>
</evidence>
<evidence type="ECO:0000256" key="6">
    <source>
        <dbReference type="ARBA" id="ARBA00023136"/>
    </source>
</evidence>
<dbReference type="AlphaFoldDB" id="A0AAV2PMK3"/>
<dbReference type="InterPro" id="IPR050685">
    <property type="entry name" value="LDLR"/>
</dbReference>
<gene>
    <name evidence="12" type="ORF">MNOR_LOCUS1681</name>
</gene>
<reference evidence="12 13" key="1">
    <citation type="submission" date="2024-05" db="EMBL/GenBank/DDBJ databases">
        <authorList>
            <person name="Wallberg A."/>
        </authorList>
    </citation>
    <scope>NUCLEOTIDE SEQUENCE [LARGE SCALE GENOMIC DNA]</scope>
</reference>
<evidence type="ECO:0000259" key="11">
    <source>
        <dbReference type="PROSITE" id="PS50041"/>
    </source>
</evidence>
<dbReference type="InterPro" id="IPR018378">
    <property type="entry name" value="C-type_lectin_CS"/>
</dbReference>
<dbReference type="CDD" id="cd00037">
    <property type="entry name" value="CLECT"/>
    <property type="match status" value="1"/>
</dbReference>
<keyword evidence="4" id="KW-0677">Repeat</keyword>
<evidence type="ECO:0000256" key="10">
    <source>
        <dbReference type="SAM" id="Phobius"/>
    </source>
</evidence>
<evidence type="ECO:0000256" key="7">
    <source>
        <dbReference type="ARBA" id="ARBA00023157"/>
    </source>
</evidence>
<dbReference type="GO" id="GO:0012505">
    <property type="term" value="C:endomembrane system"/>
    <property type="evidence" value="ECO:0007669"/>
    <property type="project" value="UniProtKB-SubCell"/>
</dbReference>
<dbReference type="PROSITE" id="PS50041">
    <property type="entry name" value="C_TYPE_LECTIN_2"/>
    <property type="match status" value="1"/>
</dbReference>
<keyword evidence="5 10" id="KW-1133">Transmembrane helix</keyword>
<dbReference type="PANTHER" id="PTHR24270">
    <property type="entry name" value="LOW-DENSITY LIPOPROTEIN RECEPTOR-RELATED"/>
    <property type="match status" value="1"/>
</dbReference>
<dbReference type="PROSITE" id="PS00615">
    <property type="entry name" value="C_TYPE_LECTIN_1"/>
    <property type="match status" value="1"/>
</dbReference>
<feature type="disulfide bond" evidence="8">
    <location>
        <begin position="247"/>
        <end position="262"/>
    </location>
</feature>
<dbReference type="PRINTS" id="PR00261">
    <property type="entry name" value="LDLRECEPTOR"/>
</dbReference>
<evidence type="ECO:0000313" key="13">
    <source>
        <dbReference type="Proteomes" id="UP001497623"/>
    </source>
</evidence>
<feature type="disulfide bond" evidence="8">
    <location>
        <begin position="228"/>
        <end position="240"/>
    </location>
</feature>
<feature type="disulfide bond" evidence="8">
    <location>
        <begin position="301"/>
        <end position="316"/>
    </location>
</feature>
<evidence type="ECO:0000256" key="8">
    <source>
        <dbReference type="PROSITE-ProRule" id="PRU00124"/>
    </source>
</evidence>
<feature type="compositionally biased region" description="Low complexity" evidence="9">
    <location>
        <begin position="394"/>
        <end position="452"/>
    </location>
</feature>
<feature type="disulfide bond" evidence="8">
    <location>
        <begin position="235"/>
        <end position="253"/>
    </location>
</feature>
<evidence type="ECO:0000256" key="9">
    <source>
        <dbReference type="SAM" id="MobiDB-lite"/>
    </source>
</evidence>
<accession>A0AAV2PMK3</accession>
<name>A0AAV2PMK3_MEGNR</name>
<evidence type="ECO:0000256" key="2">
    <source>
        <dbReference type="ARBA" id="ARBA00004308"/>
    </source>
</evidence>
<feature type="disulfide bond" evidence="8">
    <location>
        <begin position="546"/>
        <end position="564"/>
    </location>
</feature>
<organism evidence="12 13">
    <name type="scientific">Meganyctiphanes norvegica</name>
    <name type="common">Northern krill</name>
    <name type="synonym">Thysanopoda norvegica</name>
    <dbReference type="NCBI Taxonomy" id="48144"/>
    <lineage>
        <taxon>Eukaryota</taxon>
        <taxon>Metazoa</taxon>
        <taxon>Ecdysozoa</taxon>
        <taxon>Arthropoda</taxon>
        <taxon>Crustacea</taxon>
        <taxon>Multicrustacea</taxon>
        <taxon>Malacostraca</taxon>
        <taxon>Eumalacostraca</taxon>
        <taxon>Eucarida</taxon>
        <taxon>Euphausiacea</taxon>
        <taxon>Euphausiidae</taxon>
        <taxon>Meganyctiphanes</taxon>
    </lineage>
</organism>
<evidence type="ECO:0000256" key="3">
    <source>
        <dbReference type="ARBA" id="ARBA00022692"/>
    </source>
</evidence>
<sequence>MESKIRKNTLTLLSDENMTNDTYPHNKLCTNMFNLFSLPKIKIAKVGYPMQFQFNLVFLIILLLSQSGLIHGYDATVCLGGEVSSSGWCYYIIGVRATWADAQKMCQSQGGELAQPADLHSFQQLFDKELEYGYWLGGSDSDNEGSWRWVVSGELVSNEDSWYPGEPNNADDNEHCLFMVQDRQPPLDDRSCEDEYKFICEKTDFPMISSENYENKSTLMALRMPHTCRPGEFPCDFDNCIRPLWLCDGDKDCLDGSDEDNCNATESSEEIPAALESIYCHNSGEIVCKNNMDCINSNWLCDGEKDCKDGSDEENCESEPSNLSNVDLSKYELPKMEISKLPISMVKDILRRKGLNDEDISKVVNVTNQLKSTANGEEVWMEDVIKVLNPNESAELPTTTAMPTTTAQTTTPLPTTSSTGPELPTTTTTPTTTAQTTPLPTTPLPITSSPGPESEPSNLSNVDLSKYKLPKMEITKFPISVVKDVLRFKGLNEEDISKMVNVINQLNSTANGREVWIEDVIKKLNRIESAEPSKKANLCRPGEVLCDTDRCIHSNWLCDGAPDCNDGSDEANCKTDVNITSPSTTQDPENDCPRVNDSTIISKNSSSVELFMLTNSLRDYRWMVEILYGSSWDESLTLHIEQYFKDNGNGWKSIKILPNYNVRRGKIYIRIDKALTGKKWNTVGLVPTQEMRLRFANMENVAIYRDCFPMDYKSTPESVTNNNKNEDIVSFIRTTTMFSESDIPDTQEDTSVFTTEYTDISIAITTNADITTSTDLLMDSDSTTSVSTKQPLEITSEISTSEQVDIIVFTTAYTDILIDITTNADITTSTDLVIDSVSTTSVSTKQPPEISTSEQDDSRVLNTEYNSDTPTSNVPMTASSLTYIIAICGVVLGLLLLCLIPACCALAWKSNKHIFDQPGIEMGDCEMEGRFNTLPKE</sequence>